<keyword evidence="3" id="KW-1185">Reference proteome</keyword>
<evidence type="ECO:0000256" key="1">
    <source>
        <dbReference type="SAM" id="MobiDB-lite"/>
    </source>
</evidence>
<feature type="region of interest" description="Disordered" evidence="1">
    <location>
        <begin position="1"/>
        <end position="25"/>
    </location>
</feature>
<dbReference type="Proteomes" id="UP000198324">
    <property type="component" value="Unassembled WGS sequence"/>
</dbReference>
<reference evidence="2 3" key="1">
    <citation type="submission" date="2017-06" db="EMBL/GenBank/DDBJ databases">
        <authorList>
            <person name="Kim H.J."/>
            <person name="Triplett B.A."/>
        </authorList>
    </citation>
    <scope>NUCLEOTIDE SEQUENCE [LARGE SCALE GENOMIC DNA]</scope>
    <source>
        <strain evidence="2 3">DSM 13116</strain>
    </source>
</reference>
<evidence type="ECO:0000313" key="2">
    <source>
        <dbReference type="EMBL" id="SNS14356.1"/>
    </source>
</evidence>
<dbReference type="SUPFAM" id="SSF89550">
    <property type="entry name" value="PHP domain-like"/>
    <property type="match status" value="1"/>
</dbReference>
<dbReference type="InterPro" id="IPR016195">
    <property type="entry name" value="Pol/histidinol_Pase-like"/>
</dbReference>
<dbReference type="RefSeq" id="WP_235641613.1">
    <property type="nucleotide sequence ID" value="NZ_FZOC01000007.1"/>
</dbReference>
<name>A0A239C2G4_9BACT</name>
<gene>
    <name evidence="2" type="ORF">SAMN04488503_2912</name>
</gene>
<dbReference type="Gene3D" id="3.20.20.140">
    <property type="entry name" value="Metal-dependent hydrolases"/>
    <property type="match status" value="1"/>
</dbReference>
<dbReference type="EMBL" id="FZOC01000007">
    <property type="protein sequence ID" value="SNS14356.1"/>
    <property type="molecule type" value="Genomic_DNA"/>
</dbReference>
<proteinExistence type="predicted"/>
<evidence type="ECO:0000313" key="3">
    <source>
        <dbReference type="Proteomes" id="UP000198324"/>
    </source>
</evidence>
<sequence length="406" mass="45759">MKQQRSAARLAKGDSAKDAPAGTLSAGDCACAEAEALRGGLGPEPTEEDERAFAAITATALTDEERERIARPAVVLPRQERVLAVHWHPEFVPMELIRRRIEATFPGCAQGLFIPTQHNQILSYDAYCGVEVDCYSSGFNQKVQLLVHFRADRQDKAGVLASMLAHTARYRSSQLFEFLDVLAGRDEERLNRVAAETGAAEETIRFARIHARKLSALLERHAGDVPLETLKNKLVRGFLDAQRPRFGDRLVTRVQSFAQAVKLRVKAQFPMQYFYRASEVIEEARGFGAGVVIPHPEQFWPILLADYDVDGYEVWNPQSQRYTEFLIDTLARKNRKGWTDRRQLVFMGDDTHMSEKIRNPDQASDKVLREIGVQSAWDDIGIRKRLLASGMDRACVINEYTARLDG</sequence>
<accession>A0A239C2G4</accession>
<organism evidence="2 3">
    <name type="scientific">Humidesulfovibrio mexicanus</name>
    <dbReference type="NCBI Taxonomy" id="147047"/>
    <lineage>
        <taxon>Bacteria</taxon>
        <taxon>Pseudomonadati</taxon>
        <taxon>Thermodesulfobacteriota</taxon>
        <taxon>Desulfovibrionia</taxon>
        <taxon>Desulfovibrionales</taxon>
        <taxon>Desulfovibrionaceae</taxon>
        <taxon>Humidesulfovibrio</taxon>
    </lineage>
</organism>
<dbReference type="AlphaFoldDB" id="A0A239C2G4"/>
<protein>
    <submittedName>
        <fullName evidence="2">Uncharacterized protein</fullName>
    </submittedName>
</protein>